<dbReference type="SUPFAM" id="SSF58104">
    <property type="entry name" value="Methyl-accepting chemotaxis protein (MCP) signaling domain"/>
    <property type="match status" value="1"/>
</dbReference>
<keyword evidence="1 2" id="KW-0807">Transducer</keyword>
<feature type="transmembrane region" description="Helical" evidence="4">
    <location>
        <begin position="149"/>
        <end position="166"/>
    </location>
</feature>
<organism evidence="6 7">
    <name type="scientific">Ornithinibacillus xuwenensis</name>
    <dbReference type="NCBI Taxonomy" id="3144668"/>
    <lineage>
        <taxon>Bacteria</taxon>
        <taxon>Bacillati</taxon>
        <taxon>Bacillota</taxon>
        <taxon>Bacilli</taxon>
        <taxon>Bacillales</taxon>
        <taxon>Bacillaceae</taxon>
        <taxon>Ornithinibacillus</taxon>
    </lineage>
</organism>
<evidence type="ECO:0000256" key="3">
    <source>
        <dbReference type="SAM" id="Coils"/>
    </source>
</evidence>
<dbReference type="RefSeq" id="WP_345824384.1">
    <property type="nucleotide sequence ID" value="NZ_JBDIML010000002.1"/>
</dbReference>
<keyword evidence="3" id="KW-0175">Coiled coil</keyword>
<keyword evidence="7" id="KW-1185">Reference proteome</keyword>
<keyword evidence="4" id="KW-1133">Transmembrane helix</keyword>
<dbReference type="PANTHER" id="PTHR32089">
    <property type="entry name" value="METHYL-ACCEPTING CHEMOTAXIS PROTEIN MCPB"/>
    <property type="match status" value="1"/>
</dbReference>
<feature type="transmembrane region" description="Helical" evidence="4">
    <location>
        <begin position="50"/>
        <end position="68"/>
    </location>
</feature>
<feature type="coiled-coil region" evidence="3">
    <location>
        <begin position="187"/>
        <end position="214"/>
    </location>
</feature>
<dbReference type="SMART" id="SM00283">
    <property type="entry name" value="MA"/>
    <property type="match status" value="1"/>
</dbReference>
<accession>A0ABU9XF94</accession>
<feature type="transmembrane region" description="Helical" evidence="4">
    <location>
        <begin position="24"/>
        <end position="44"/>
    </location>
</feature>
<sequence length="492" mass="54764">MFNKKLLDSKLSPQEIDMVKRNSAVNITLTIVTLLVMTAIASSITLDSLIIVGIQLLIWVPFFILHVSRKWIFQIKYIAIIGTALSTTYSMLTTPDSTNIITLFYLVILTLIYMNLKLSIFVNVYGLLLIGYMMFFQSEIFSAKEGSEITYLIYYALIMIVTFSLLKVSDYMMKQIETSRSEAESFYKDQEKQKEALQALISTVTEKMESITQNSEQSNIAFREMSATFQEISTGASSQADSTQNINESVTSMNTMLDEMDTTVKTLTDASLNTKKLSESGHDQIVSLATIIEDFKKDVDGMSEEISLLITNLNETHQISNTIKEIANQTNLLSLNASIEAARAGEHGKGFAVVADEIRNLAEMSSDSAEKISEQLTAFSTQSDGTRNKMVKVAERMVESYEMTEGTKNSFKEINTGVIQLDELSVTIDNLMKSIHDLNKTVSGATEELAAFSEESSASLEQVTTSLDNCLESNEDVLNNLKELETSLLKSK</sequence>
<dbReference type="EMBL" id="JBDIML010000002">
    <property type="protein sequence ID" value="MEN2766919.1"/>
    <property type="molecule type" value="Genomic_DNA"/>
</dbReference>
<protein>
    <submittedName>
        <fullName evidence="6">Methyl-accepting chemotaxis protein</fullName>
    </submittedName>
</protein>
<evidence type="ECO:0000256" key="4">
    <source>
        <dbReference type="SAM" id="Phobius"/>
    </source>
</evidence>
<evidence type="ECO:0000313" key="7">
    <source>
        <dbReference type="Proteomes" id="UP001444625"/>
    </source>
</evidence>
<feature type="coiled-coil region" evidence="3">
    <location>
        <begin position="421"/>
        <end position="487"/>
    </location>
</feature>
<keyword evidence="4" id="KW-0472">Membrane</keyword>
<feature type="transmembrane region" description="Helical" evidence="4">
    <location>
        <begin position="75"/>
        <end position="92"/>
    </location>
</feature>
<evidence type="ECO:0000256" key="1">
    <source>
        <dbReference type="ARBA" id="ARBA00023224"/>
    </source>
</evidence>
<comment type="caution">
    <text evidence="6">The sequence shown here is derived from an EMBL/GenBank/DDBJ whole genome shotgun (WGS) entry which is preliminary data.</text>
</comment>
<dbReference type="PROSITE" id="PS50111">
    <property type="entry name" value="CHEMOTAXIS_TRANSDUC_2"/>
    <property type="match status" value="1"/>
</dbReference>
<dbReference type="PANTHER" id="PTHR32089:SF114">
    <property type="entry name" value="METHYL-ACCEPTING CHEMOTAXIS PROTEIN MCPB"/>
    <property type="match status" value="1"/>
</dbReference>
<name>A0ABU9XF94_9BACI</name>
<keyword evidence="4" id="KW-0812">Transmembrane</keyword>
<reference evidence="6 7" key="1">
    <citation type="submission" date="2024-05" db="EMBL/GenBank/DDBJ databases">
        <authorList>
            <person name="Haq I."/>
            <person name="Ullah Z."/>
            <person name="Ahmad R."/>
            <person name="Li M."/>
            <person name="Tong Y."/>
        </authorList>
    </citation>
    <scope>NUCLEOTIDE SEQUENCE [LARGE SCALE GENOMIC DNA]</scope>
    <source>
        <strain evidence="6 7">16A2E</strain>
    </source>
</reference>
<dbReference type="Proteomes" id="UP001444625">
    <property type="component" value="Unassembled WGS sequence"/>
</dbReference>
<proteinExistence type="predicted"/>
<evidence type="ECO:0000256" key="2">
    <source>
        <dbReference type="PROSITE-ProRule" id="PRU00284"/>
    </source>
</evidence>
<dbReference type="Gene3D" id="1.10.287.950">
    <property type="entry name" value="Methyl-accepting chemotaxis protein"/>
    <property type="match status" value="1"/>
</dbReference>
<evidence type="ECO:0000313" key="6">
    <source>
        <dbReference type="EMBL" id="MEN2766919.1"/>
    </source>
</evidence>
<evidence type="ECO:0000259" key="5">
    <source>
        <dbReference type="PROSITE" id="PS50111"/>
    </source>
</evidence>
<feature type="domain" description="Methyl-accepting transducer" evidence="5">
    <location>
        <begin position="214"/>
        <end position="464"/>
    </location>
</feature>
<dbReference type="InterPro" id="IPR004089">
    <property type="entry name" value="MCPsignal_dom"/>
</dbReference>
<dbReference type="Pfam" id="PF00015">
    <property type="entry name" value="MCPsignal"/>
    <property type="match status" value="1"/>
</dbReference>
<gene>
    <name evidence="6" type="ORF">ABC228_06960</name>
</gene>